<name>A0A3M7M6E6_9PLEO</name>
<accession>A0A3M7M6E6</accession>
<proteinExistence type="inferred from homology"/>
<keyword evidence="2" id="KW-0560">Oxidoreductase</keyword>
<dbReference type="AlphaFoldDB" id="A0A3M7M6E6"/>
<evidence type="ECO:0000256" key="3">
    <source>
        <dbReference type="RuleBase" id="RU000363"/>
    </source>
</evidence>
<evidence type="ECO:0000313" key="4">
    <source>
        <dbReference type="EMBL" id="RMZ69984.1"/>
    </source>
</evidence>
<dbReference type="PANTHER" id="PTHR42901">
    <property type="entry name" value="ALCOHOL DEHYDROGENASE"/>
    <property type="match status" value="1"/>
</dbReference>
<protein>
    <submittedName>
        <fullName evidence="4">Oxidoreductase short chain dehydrogenase reductase family</fullName>
    </submittedName>
</protein>
<dbReference type="PANTHER" id="PTHR42901:SF1">
    <property type="entry name" value="ALCOHOL DEHYDROGENASE"/>
    <property type="match status" value="1"/>
</dbReference>
<dbReference type="GO" id="GO:0016491">
    <property type="term" value="F:oxidoreductase activity"/>
    <property type="evidence" value="ECO:0007669"/>
    <property type="project" value="UniProtKB-KW"/>
</dbReference>
<dbReference type="Pfam" id="PF00106">
    <property type="entry name" value="adh_short"/>
    <property type="match status" value="1"/>
</dbReference>
<dbReference type="CDD" id="cd05233">
    <property type="entry name" value="SDR_c"/>
    <property type="match status" value="1"/>
</dbReference>
<dbReference type="InterPro" id="IPR002347">
    <property type="entry name" value="SDR_fam"/>
</dbReference>
<dbReference type="PRINTS" id="PR00080">
    <property type="entry name" value="SDRFAMILY"/>
</dbReference>
<gene>
    <name evidence="4" type="ORF">GMOD_00000007</name>
</gene>
<dbReference type="Proteomes" id="UP000265663">
    <property type="component" value="Unassembled WGS sequence"/>
</dbReference>
<dbReference type="PRINTS" id="PR00081">
    <property type="entry name" value="GDHRDH"/>
</dbReference>
<evidence type="ECO:0000256" key="2">
    <source>
        <dbReference type="ARBA" id="ARBA00023002"/>
    </source>
</evidence>
<dbReference type="OrthoDB" id="1933717at2759"/>
<dbReference type="Gene3D" id="3.40.50.720">
    <property type="entry name" value="NAD(P)-binding Rossmann-like Domain"/>
    <property type="match status" value="1"/>
</dbReference>
<evidence type="ECO:0000256" key="1">
    <source>
        <dbReference type="ARBA" id="ARBA00006484"/>
    </source>
</evidence>
<dbReference type="InterPro" id="IPR036291">
    <property type="entry name" value="NAD(P)-bd_dom_sf"/>
</dbReference>
<keyword evidence="5" id="KW-1185">Reference proteome</keyword>
<dbReference type="EMBL" id="KE747824">
    <property type="protein sequence ID" value="RMZ69984.1"/>
    <property type="molecule type" value="Genomic_DNA"/>
</dbReference>
<reference evidence="4 5" key="1">
    <citation type="journal article" date="2014" name="PLoS ONE">
        <title>De novo Genome Assembly of the Fungal Plant Pathogen Pyrenophora semeniperda.</title>
        <authorList>
            <person name="Soliai M.M."/>
            <person name="Meyer S.E."/>
            <person name="Udall J.A."/>
            <person name="Elzinga D.E."/>
            <person name="Hermansen R.A."/>
            <person name="Bodily P.M."/>
            <person name="Hart A.A."/>
            <person name="Coleman C.E."/>
        </authorList>
    </citation>
    <scope>NUCLEOTIDE SEQUENCE [LARGE SCALE GENOMIC DNA]</scope>
    <source>
        <strain evidence="4 5">CCB06</strain>
        <tissue evidence="4">Mycelium</tissue>
    </source>
</reference>
<comment type="similarity">
    <text evidence="1 3">Belongs to the short-chain dehydrogenases/reductases (SDR) family.</text>
</comment>
<sequence>MTNLSQSGKVVIVTGANRGLGRKAFAAAFAAANAKAIVLVARDISSLVEVEKDIGAINPKVQVMKTQADITDLAAVEKVYQKVKEKFGSAHVLVNNAGVLTSPKPISDTAIEDWWKCWEINVKGTIQMTQGFLKLLGSQDLGTVINLATTGSLGIYPAMSSYTVSKLAAVHLQSFVTAENPNVTAVSLDPCLAETDMLMDDFKSMNLIDFGLIGGSALWLTTEDAKFMNGRVFNVTWDADELMQRREEVVKDNLLRFGFHGRLGKDQFK</sequence>
<organism evidence="4 5">
    <name type="scientific">Pyrenophora seminiperda CCB06</name>
    <dbReference type="NCBI Taxonomy" id="1302712"/>
    <lineage>
        <taxon>Eukaryota</taxon>
        <taxon>Fungi</taxon>
        <taxon>Dikarya</taxon>
        <taxon>Ascomycota</taxon>
        <taxon>Pezizomycotina</taxon>
        <taxon>Dothideomycetes</taxon>
        <taxon>Pleosporomycetidae</taxon>
        <taxon>Pleosporales</taxon>
        <taxon>Pleosporineae</taxon>
        <taxon>Pleosporaceae</taxon>
        <taxon>Pyrenophora</taxon>
    </lineage>
</organism>
<evidence type="ECO:0000313" key="5">
    <source>
        <dbReference type="Proteomes" id="UP000265663"/>
    </source>
</evidence>
<dbReference type="SUPFAM" id="SSF51735">
    <property type="entry name" value="NAD(P)-binding Rossmann-fold domains"/>
    <property type="match status" value="1"/>
</dbReference>